<comment type="similarity">
    <text evidence="2">Belongs to the NAD(P)-dependent epimerase/dehydratase family. Dihydroflavonol-4-reductase subfamily.</text>
</comment>
<protein>
    <submittedName>
        <fullName evidence="4">Aldehyde reductase</fullName>
    </submittedName>
</protein>
<dbReference type="PANTHER" id="PTHR10366">
    <property type="entry name" value="NAD DEPENDENT EPIMERASE/DEHYDRATASE"/>
    <property type="match status" value="1"/>
</dbReference>
<evidence type="ECO:0000313" key="4">
    <source>
        <dbReference type="EMBL" id="MDW5593138.1"/>
    </source>
</evidence>
<keyword evidence="1" id="KW-0560">Oxidoreductase</keyword>
<evidence type="ECO:0000256" key="1">
    <source>
        <dbReference type="ARBA" id="ARBA00023002"/>
    </source>
</evidence>
<evidence type="ECO:0000259" key="3">
    <source>
        <dbReference type="Pfam" id="PF01370"/>
    </source>
</evidence>
<gene>
    <name evidence="4" type="ORF">R7226_02235</name>
</gene>
<organism evidence="4 5">
    <name type="scientific">Conexibacter stalactiti</name>
    <dbReference type="NCBI Taxonomy" id="1940611"/>
    <lineage>
        <taxon>Bacteria</taxon>
        <taxon>Bacillati</taxon>
        <taxon>Actinomycetota</taxon>
        <taxon>Thermoleophilia</taxon>
        <taxon>Solirubrobacterales</taxon>
        <taxon>Conexibacteraceae</taxon>
        <taxon>Conexibacter</taxon>
    </lineage>
</organism>
<dbReference type="Pfam" id="PF01370">
    <property type="entry name" value="Epimerase"/>
    <property type="match status" value="1"/>
</dbReference>
<dbReference type="InterPro" id="IPR001509">
    <property type="entry name" value="Epimerase_deHydtase"/>
</dbReference>
<dbReference type="CDD" id="cd05227">
    <property type="entry name" value="AR_SDR_e"/>
    <property type="match status" value="1"/>
</dbReference>
<dbReference type="InterPro" id="IPR036291">
    <property type="entry name" value="NAD(P)-bd_dom_sf"/>
</dbReference>
<accession>A0ABU4HIJ7</accession>
<dbReference type="PANTHER" id="PTHR10366:SF564">
    <property type="entry name" value="STEROL-4-ALPHA-CARBOXYLATE 3-DEHYDROGENASE, DECARBOXYLATING"/>
    <property type="match status" value="1"/>
</dbReference>
<evidence type="ECO:0000313" key="5">
    <source>
        <dbReference type="Proteomes" id="UP001284601"/>
    </source>
</evidence>
<proteinExistence type="inferred from homology"/>
<comment type="caution">
    <text evidence="4">The sequence shown here is derived from an EMBL/GenBank/DDBJ whole genome shotgun (WGS) entry which is preliminary data.</text>
</comment>
<dbReference type="Proteomes" id="UP001284601">
    <property type="component" value="Unassembled WGS sequence"/>
</dbReference>
<dbReference type="InterPro" id="IPR050425">
    <property type="entry name" value="NAD(P)_dehydrat-like"/>
</dbReference>
<evidence type="ECO:0000256" key="2">
    <source>
        <dbReference type="ARBA" id="ARBA00023445"/>
    </source>
</evidence>
<dbReference type="EMBL" id="JAWSTH010000003">
    <property type="protein sequence ID" value="MDW5593138.1"/>
    <property type="molecule type" value="Genomic_DNA"/>
</dbReference>
<name>A0ABU4HIJ7_9ACTN</name>
<dbReference type="RefSeq" id="WP_318595400.1">
    <property type="nucleotide sequence ID" value="NZ_JAWSTH010000003.1"/>
</dbReference>
<dbReference type="Gene3D" id="3.40.50.720">
    <property type="entry name" value="NAD(P)-binding Rossmann-like Domain"/>
    <property type="match status" value="1"/>
</dbReference>
<sequence>MSSTVLVTGGSGFLGLHTIIQLLERGERVRTTVRSPAKEIAVRETLARAGVDAEDRLAFVVADLLSDDGWPDAVAGAERVLHVASPFPAGTPAHEDDLIVPAREGTLRVLRAARDAGARRVVVTSSSAAIGHDREPGDHLFTEADWTDPAADVGAYIRSKTLAERAAWEFVEHEGGGLELAVVNPGAIFGPVLAPDLSASIGLVAGLLNGAMAGGVPRLAFSVVDVRDVADLHLRAMDSAAAAGERFIAASGDAIWLADAARLLRERLGDAAAEVPATEIPDDAIRAAAANDPSLERIAREVGKLRHLSSEKARGVLGWAPRTTEEAIMATAESLLRLDSAV</sequence>
<feature type="domain" description="NAD-dependent epimerase/dehydratase" evidence="3">
    <location>
        <begin position="5"/>
        <end position="245"/>
    </location>
</feature>
<dbReference type="SUPFAM" id="SSF51735">
    <property type="entry name" value="NAD(P)-binding Rossmann-fold domains"/>
    <property type="match status" value="1"/>
</dbReference>
<reference evidence="5" key="1">
    <citation type="submission" date="2023-07" db="EMBL/GenBank/DDBJ databases">
        <title>Conexibacter stalactiti sp. nov., isolated from stalactites in a lava cave and emended description of the genus Conexibacter.</title>
        <authorList>
            <person name="Lee S.D."/>
        </authorList>
    </citation>
    <scope>NUCLEOTIDE SEQUENCE [LARGE SCALE GENOMIC DNA]</scope>
    <source>
        <strain evidence="5">KCTC 39840</strain>
    </source>
</reference>
<keyword evidence="5" id="KW-1185">Reference proteome</keyword>